<dbReference type="EMBL" id="QGKX02000088">
    <property type="protein sequence ID" value="KAF3586322.1"/>
    <property type="molecule type" value="Genomic_DNA"/>
</dbReference>
<gene>
    <name evidence="1" type="ORF">F2Q69_00029527</name>
</gene>
<sequence length="74" mass="8017">MNNQSQEPKNQAEPKLKVFVADERKVSSENENVNAGKRYAATEINPSDDHCFGETPLNLLLGIGGSVQTSRSVG</sequence>
<dbReference type="AlphaFoldDB" id="A0A8S9S1S9"/>
<dbReference type="Proteomes" id="UP000712600">
    <property type="component" value="Unassembled WGS sequence"/>
</dbReference>
<evidence type="ECO:0000313" key="2">
    <source>
        <dbReference type="Proteomes" id="UP000712600"/>
    </source>
</evidence>
<comment type="caution">
    <text evidence="1">The sequence shown here is derived from an EMBL/GenBank/DDBJ whole genome shotgun (WGS) entry which is preliminary data.</text>
</comment>
<accession>A0A8S9S1S9</accession>
<reference evidence="1" key="1">
    <citation type="submission" date="2019-12" db="EMBL/GenBank/DDBJ databases">
        <title>Genome sequencing and annotation of Brassica cretica.</title>
        <authorList>
            <person name="Studholme D.J."/>
            <person name="Sarris P."/>
        </authorList>
    </citation>
    <scope>NUCLEOTIDE SEQUENCE</scope>
    <source>
        <strain evidence="1">PFS-109/04</strain>
        <tissue evidence="1">Leaf</tissue>
    </source>
</reference>
<protein>
    <submittedName>
        <fullName evidence="1">Uncharacterized protein</fullName>
    </submittedName>
</protein>
<name>A0A8S9S1S9_BRACR</name>
<proteinExistence type="predicted"/>
<organism evidence="1 2">
    <name type="scientific">Brassica cretica</name>
    <name type="common">Mustard</name>
    <dbReference type="NCBI Taxonomy" id="69181"/>
    <lineage>
        <taxon>Eukaryota</taxon>
        <taxon>Viridiplantae</taxon>
        <taxon>Streptophyta</taxon>
        <taxon>Embryophyta</taxon>
        <taxon>Tracheophyta</taxon>
        <taxon>Spermatophyta</taxon>
        <taxon>Magnoliopsida</taxon>
        <taxon>eudicotyledons</taxon>
        <taxon>Gunneridae</taxon>
        <taxon>Pentapetalae</taxon>
        <taxon>rosids</taxon>
        <taxon>malvids</taxon>
        <taxon>Brassicales</taxon>
        <taxon>Brassicaceae</taxon>
        <taxon>Brassiceae</taxon>
        <taxon>Brassica</taxon>
    </lineage>
</organism>
<evidence type="ECO:0000313" key="1">
    <source>
        <dbReference type="EMBL" id="KAF3586322.1"/>
    </source>
</evidence>